<dbReference type="KEGG" id="dpx:DAPPUDRAFT_238815"/>
<dbReference type="PANTHER" id="PTHR31569">
    <property type="entry name" value="SWIM-TYPE DOMAIN-CONTAINING PROTEIN"/>
    <property type="match status" value="1"/>
</dbReference>
<dbReference type="EMBL" id="GL732534">
    <property type="protein sequence ID" value="EFX84461.1"/>
    <property type="molecule type" value="Genomic_DNA"/>
</dbReference>
<dbReference type="Proteomes" id="UP000000305">
    <property type="component" value="Unassembled WGS sequence"/>
</dbReference>
<protein>
    <recommendedName>
        <fullName evidence="2">SWIM-type domain-containing protein</fullName>
    </recommendedName>
</protein>
<keyword evidence="1" id="KW-0863">Zinc-finger</keyword>
<keyword evidence="4" id="KW-1185">Reference proteome</keyword>
<feature type="domain" description="SWIM-type" evidence="2">
    <location>
        <begin position="328"/>
        <end position="360"/>
    </location>
</feature>
<dbReference type="GO" id="GO:0008270">
    <property type="term" value="F:zinc ion binding"/>
    <property type="evidence" value="ECO:0007669"/>
    <property type="project" value="UniProtKB-KW"/>
</dbReference>
<name>E9G7H0_DAPPU</name>
<dbReference type="eggNOG" id="ENOG502RWEX">
    <property type="taxonomic scope" value="Eukaryota"/>
</dbReference>
<dbReference type="InParanoid" id="E9G7H0"/>
<keyword evidence="1" id="KW-0479">Metal-binding</keyword>
<reference evidence="3 4" key="1">
    <citation type="journal article" date="2011" name="Science">
        <title>The ecoresponsive genome of Daphnia pulex.</title>
        <authorList>
            <person name="Colbourne J.K."/>
            <person name="Pfrender M.E."/>
            <person name="Gilbert D."/>
            <person name="Thomas W.K."/>
            <person name="Tucker A."/>
            <person name="Oakley T.H."/>
            <person name="Tokishita S."/>
            <person name="Aerts A."/>
            <person name="Arnold G.J."/>
            <person name="Basu M.K."/>
            <person name="Bauer D.J."/>
            <person name="Caceres C.E."/>
            <person name="Carmel L."/>
            <person name="Casola C."/>
            <person name="Choi J.H."/>
            <person name="Detter J.C."/>
            <person name="Dong Q."/>
            <person name="Dusheyko S."/>
            <person name="Eads B.D."/>
            <person name="Frohlich T."/>
            <person name="Geiler-Samerotte K.A."/>
            <person name="Gerlach D."/>
            <person name="Hatcher P."/>
            <person name="Jogdeo S."/>
            <person name="Krijgsveld J."/>
            <person name="Kriventseva E.V."/>
            <person name="Kultz D."/>
            <person name="Laforsch C."/>
            <person name="Lindquist E."/>
            <person name="Lopez J."/>
            <person name="Manak J.R."/>
            <person name="Muller J."/>
            <person name="Pangilinan J."/>
            <person name="Patwardhan R.P."/>
            <person name="Pitluck S."/>
            <person name="Pritham E.J."/>
            <person name="Rechtsteiner A."/>
            <person name="Rho M."/>
            <person name="Rogozin I.B."/>
            <person name="Sakarya O."/>
            <person name="Salamov A."/>
            <person name="Schaack S."/>
            <person name="Shapiro H."/>
            <person name="Shiga Y."/>
            <person name="Skalitzky C."/>
            <person name="Smith Z."/>
            <person name="Souvorov A."/>
            <person name="Sung W."/>
            <person name="Tang Z."/>
            <person name="Tsuchiya D."/>
            <person name="Tu H."/>
            <person name="Vos H."/>
            <person name="Wang M."/>
            <person name="Wolf Y.I."/>
            <person name="Yamagata H."/>
            <person name="Yamada T."/>
            <person name="Ye Y."/>
            <person name="Shaw J.R."/>
            <person name="Andrews J."/>
            <person name="Crease T.J."/>
            <person name="Tang H."/>
            <person name="Lucas S.M."/>
            <person name="Robertson H.M."/>
            <person name="Bork P."/>
            <person name="Koonin E.V."/>
            <person name="Zdobnov E.M."/>
            <person name="Grigoriev I.V."/>
            <person name="Lynch M."/>
            <person name="Boore J.L."/>
        </authorList>
    </citation>
    <scope>NUCLEOTIDE SEQUENCE [LARGE SCALE GENOMIC DNA]</scope>
</reference>
<dbReference type="InterPro" id="IPR052579">
    <property type="entry name" value="Zinc_finger_SWIM"/>
</dbReference>
<organism evidence="3 4">
    <name type="scientific">Daphnia pulex</name>
    <name type="common">Water flea</name>
    <dbReference type="NCBI Taxonomy" id="6669"/>
    <lineage>
        <taxon>Eukaryota</taxon>
        <taxon>Metazoa</taxon>
        <taxon>Ecdysozoa</taxon>
        <taxon>Arthropoda</taxon>
        <taxon>Crustacea</taxon>
        <taxon>Branchiopoda</taxon>
        <taxon>Diplostraca</taxon>
        <taxon>Cladocera</taxon>
        <taxon>Anomopoda</taxon>
        <taxon>Daphniidae</taxon>
        <taxon>Daphnia</taxon>
    </lineage>
</organism>
<evidence type="ECO:0000313" key="3">
    <source>
        <dbReference type="EMBL" id="EFX84461.1"/>
    </source>
</evidence>
<evidence type="ECO:0000259" key="2">
    <source>
        <dbReference type="PROSITE" id="PS50966"/>
    </source>
</evidence>
<gene>
    <name evidence="3" type="ORF">DAPPUDRAFT_238815</name>
</gene>
<accession>E9G7H0</accession>
<evidence type="ECO:0000256" key="1">
    <source>
        <dbReference type="PROSITE-ProRule" id="PRU00325"/>
    </source>
</evidence>
<dbReference type="AlphaFoldDB" id="E9G7H0"/>
<dbReference type="InterPro" id="IPR007527">
    <property type="entry name" value="Znf_SWIM"/>
</dbReference>
<dbReference type="PROSITE" id="PS50966">
    <property type="entry name" value="ZF_SWIM"/>
    <property type="match status" value="1"/>
</dbReference>
<proteinExistence type="predicted"/>
<dbReference type="PANTHER" id="PTHR31569:SF4">
    <property type="entry name" value="SWIM-TYPE DOMAIN-CONTAINING PROTEIN"/>
    <property type="match status" value="1"/>
</dbReference>
<sequence>METCMVNSWITYCDLVSPVPKEGKEGKKKEERRLSVPDEIRFSQIGIHHPIFVENRGRCEWCQATTERRPNGHTKESRPFSQCSTCKIFLCLSKKRNCFLEFHDDRILDTTKAAAETVLAVDPEEEIAVQTVETDPLGIYPSPDSSDDSDFDALNNDVNDGVLLDEDEWHGQNNFGVEKGLTQSEISEIYDQFHAAVYAKTPVEFQKAEEYLTSIQHDNIGRYFEKNWFCDKWVKTWPMIERRELCTMGDNTTNKIERTIKDILLKKGRRFSTVVKTLLDIVTQRLLTKQNKELEVEIRFPTLKIAPDQEDLRKGTNEHTVTSKSGIFTVSLDYMKCSCWFSKRSKLSCSHTIFAHQKCGGPWPSYARWNANSVAANDIHLLPNNLPSVTTVVGPGPKRRNAKQAITELNMLLVFCVLSLNYADQYVFKIVI</sequence>
<evidence type="ECO:0000313" key="4">
    <source>
        <dbReference type="Proteomes" id="UP000000305"/>
    </source>
</evidence>
<dbReference type="HOGENOM" id="CLU_635024_0_0_1"/>
<keyword evidence="1" id="KW-0862">Zinc</keyword>